<proteinExistence type="predicted"/>
<dbReference type="EMBL" id="VTPC01051333">
    <property type="protein sequence ID" value="KAF2890493.1"/>
    <property type="molecule type" value="Genomic_DNA"/>
</dbReference>
<sequence>MYTKHYTFSIKVSRTTKEHAVLLLLDGYARHTTKCCGNKHGQKNTRPTDVFSESDCIVSETTDIRIYKRNITPYSQFDNSQYPVMGTLQNDDNRISTQSFTTNNETIDP</sequence>
<protein>
    <submittedName>
        <fullName evidence="1">Uncharacterized protein</fullName>
    </submittedName>
</protein>
<dbReference type="AlphaFoldDB" id="A0A8K0CTN0"/>
<evidence type="ECO:0000313" key="2">
    <source>
        <dbReference type="Proteomes" id="UP000801492"/>
    </source>
</evidence>
<keyword evidence="2" id="KW-1185">Reference proteome</keyword>
<accession>A0A8K0CTN0</accession>
<comment type="caution">
    <text evidence="1">The sequence shown here is derived from an EMBL/GenBank/DDBJ whole genome shotgun (WGS) entry which is preliminary data.</text>
</comment>
<gene>
    <name evidence="1" type="ORF">ILUMI_15680</name>
</gene>
<evidence type="ECO:0000313" key="1">
    <source>
        <dbReference type="EMBL" id="KAF2890493.1"/>
    </source>
</evidence>
<organism evidence="1 2">
    <name type="scientific">Ignelater luminosus</name>
    <name type="common">Cucubano</name>
    <name type="synonym">Pyrophorus luminosus</name>
    <dbReference type="NCBI Taxonomy" id="2038154"/>
    <lineage>
        <taxon>Eukaryota</taxon>
        <taxon>Metazoa</taxon>
        <taxon>Ecdysozoa</taxon>
        <taxon>Arthropoda</taxon>
        <taxon>Hexapoda</taxon>
        <taxon>Insecta</taxon>
        <taxon>Pterygota</taxon>
        <taxon>Neoptera</taxon>
        <taxon>Endopterygota</taxon>
        <taxon>Coleoptera</taxon>
        <taxon>Polyphaga</taxon>
        <taxon>Elateriformia</taxon>
        <taxon>Elateroidea</taxon>
        <taxon>Elateridae</taxon>
        <taxon>Agrypninae</taxon>
        <taxon>Pyrophorini</taxon>
        <taxon>Ignelater</taxon>
    </lineage>
</organism>
<name>A0A8K0CTN0_IGNLU</name>
<reference evidence="1" key="1">
    <citation type="submission" date="2019-08" db="EMBL/GenBank/DDBJ databases">
        <title>The genome of the North American firefly Photinus pyralis.</title>
        <authorList>
            <consortium name="Photinus pyralis genome working group"/>
            <person name="Fallon T.R."/>
            <person name="Sander Lower S.E."/>
            <person name="Weng J.-K."/>
        </authorList>
    </citation>
    <scope>NUCLEOTIDE SEQUENCE</scope>
    <source>
        <strain evidence="1">TRF0915ILg1</strain>
        <tissue evidence="1">Whole body</tissue>
    </source>
</reference>
<dbReference type="Proteomes" id="UP000801492">
    <property type="component" value="Unassembled WGS sequence"/>
</dbReference>